<dbReference type="Gene3D" id="3.40.630.30">
    <property type="match status" value="1"/>
</dbReference>
<dbReference type="SUPFAM" id="SSF55729">
    <property type="entry name" value="Acyl-CoA N-acyltransferases (Nat)"/>
    <property type="match status" value="1"/>
</dbReference>
<dbReference type="GO" id="GO:0016747">
    <property type="term" value="F:acyltransferase activity, transferring groups other than amino-acyl groups"/>
    <property type="evidence" value="ECO:0007669"/>
    <property type="project" value="InterPro"/>
</dbReference>
<dbReference type="EMBL" id="DVMM01000021">
    <property type="protein sequence ID" value="HIU28866.1"/>
    <property type="molecule type" value="Genomic_DNA"/>
</dbReference>
<accession>A0A9D1L9H3</accession>
<dbReference type="InterPro" id="IPR000182">
    <property type="entry name" value="GNAT_dom"/>
</dbReference>
<evidence type="ECO:0000313" key="3">
    <source>
        <dbReference type="Proteomes" id="UP000824089"/>
    </source>
</evidence>
<protein>
    <submittedName>
        <fullName evidence="2">GNAT family N-acetyltransferase</fullName>
    </submittedName>
</protein>
<sequence length="176" mass="19473">MEQLIMNWTRGSAAEPLEVALPEGFSFRRFDGSAADIDAWLEIVQYGLTDGKGDRTVFRKIMEEYPGYDPEGICFIEKNGVPCATASVFCDFTKRHGYVHMVCAAPWARGCGIGTALARLAVNALLECGMETAHLTTDDFRIPAIRTYLEAGFVPQRSGSEDFPARWDAVLAQLKK</sequence>
<gene>
    <name evidence="2" type="ORF">IAD50_01065</name>
</gene>
<feature type="domain" description="N-acetyltransferase" evidence="1">
    <location>
        <begin position="25"/>
        <end position="176"/>
    </location>
</feature>
<dbReference type="CDD" id="cd04301">
    <property type="entry name" value="NAT_SF"/>
    <property type="match status" value="1"/>
</dbReference>
<proteinExistence type="predicted"/>
<reference evidence="2" key="1">
    <citation type="submission" date="2020-10" db="EMBL/GenBank/DDBJ databases">
        <authorList>
            <person name="Gilroy R."/>
        </authorList>
    </citation>
    <scope>NUCLEOTIDE SEQUENCE</scope>
    <source>
        <strain evidence="2">CHK195-4489</strain>
    </source>
</reference>
<dbReference type="Pfam" id="PF00583">
    <property type="entry name" value="Acetyltransf_1"/>
    <property type="match status" value="1"/>
</dbReference>
<dbReference type="PROSITE" id="PS51186">
    <property type="entry name" value="GNAT"/>
    <property type="match status" value="1"/>
</dbReference>
<dbReference type="AlphaFoldDB" id="A0A9D1L9H3"/>
<organism evidence="2 3">
    <name type="scientific">Candidatus Egerieisoma faecipullorum</name>
    <dbReference type="NCBI Taxonomy" id="2840963"/>
    <lineage>
        <taxon>Bacteria</taxon>
        <taxon>Bacillati</taxon>
        <taxon>Bacillota</taxon>
        <taxon>Clostridia</taxon>
        <taxon>Eubacteriales</taxon>
        <taxon>Clostridiaceae</taxon>
        <taxon>Clostridiaceae incertae sedis</taxon>
        <taxon>Candidatus Egerieisoma</taxon>
    </lineage>
</organism>
<dbReference type="Proteomes" id="UP000824089">
    <property type="component" value="Unassembled WGS sequence"/>
</dbReference>
<name>A0A9D1L9H3_9CLOT</name>
<evidence type="ECO:0000313" key="2">
    <source>
        <dbReference type="EMBL" id="HIU28866.1"/>
    </source>
</evidence>
<reference evidence="2" key="2">
    <citation type="journal article" date="2021" name="PeerJ">
        <title>Extensive microbial diversity within the chicken gut microbiome revealed by metagenomics and culture.</title>
        <authorList>
            <person name="Gilroy R."/>
            <person name="Ravi A."/>
            <person name="Getino M."/>
            <person name="Pursley I."/>
            <person name="Horton D.L."/>
            <person name="Alikhan N.F."/>
            <person name="Baker D."/>
            <person name="Gharbi K."/>
            <person name="Hall N."/>
            <person name="Watson M."/>
            <person name="Adriaenssens E.M."/>
            <person name="Foster-Nyarko E."/>
            <person name="Jarju S."/>
            <person name="Secka A."/>
            <person name="Antonio M."/>
            <person name="Oren A."/>
            <person name="Chaudhuri R.R."/>
            <person name="La Ragione R."/>
            <person name="Hildebrand F."/>
            <person name="Pallen M.J."/>
        </authorList>
    </citation>
    <scope>NUCLEOTIDE SEQUENCE</scope>
    <source>
        <strain evidence="2">CHK195-4489</strain>
    </source>
</reference>
<comment type="caution">
    <text evidence="2">The sequence shown here is derived from an EMBL/GenBank/DDBJ whole genome shotgun (WGS) entry which is preliminary data.</text>
</comment>
<dbReference type="InterPro" id="IPR016181">
    <property type="entry name" value="Acyl_CoA_acyltransferase"/>
</dbReference>
<evidence type="ECO:0000259" key="1">
    <source>
        <dbReference type="PROSITE" id="PS51186"/>
    </source>
</evidence>